<evidence type="ECO:0000313" key="1">
    <source>
        <dbReference type="EMBL" id="MPC65057.1"/>
    </source>
</evidence>
<accession>A0A5B7H6V8</accession>
<gene>
    <name evidence="1" type="ORF">E2C01_059181</name>
</gene>
<evidence type="ECO:0000313" key="2">
    <source>
        <dbReference type="Proteomes" id="UP000324222"/>
    </source>
</evidence>
<dbReference type="EMBL" id="VSRR010022872">
    <property type="protein sequence ID" value="MPC65057.1"/>
    <property type="molecule type" value="Genomic_DNA"/>
</dbReference>
<sequence length="84" mass="9333">MSELLANEFFSVNVDTDPAPHHDKTIMSEFLANEFFSVNVDTDPAPHQELACQQVCGISLVSLVEPYLILPYYAIVKGDTKTSE</sequence>
<reference evidence="1 2" key="1">
    <citation type="submission" date="2019-05" db="EMBL/GenBank/DDBJ databases">
        <title>Another draft genome of Portunus trituberculatus and its Hox gene families provides insights of decapod evolution.</title>
        <authorList>
            <person name="Jeong J.-H."/>
            <person name="Song I."/>
            <person name="Kim S."/>
            <person name="Choi T."/>
            <person name="Kim D."/>
            <person name="Ryu S."/>
            <person name="Kim W."/>
        </authorList>
    </citation>
    <scope>NUCLEOTIDE SEQUENCE [LARGE SCALE GENOMIC DNA]</scope>
    <source>
        <tissue evidence="1">Muscle</tissue>
    </source>
</reference>
<keyword evidence="2" id="KW-1185">Reference proteome</keyword>
<organism evidence="1 2">
    <name type="scientific">Portunus trituberculatus</name>
    <name type="common">Swimming crab</name>
    <name type="synonym">Neptunus trituberculatus</name>
    <dbReference type="NCBI Taxonomy" id="210409"/>
    <lineage>
        <taxon>Eukaryota</taxon>
        <taxon>Metazoa</taxon>
        <taxon>Ecdysozoa</taxon>
        <taxon>Arthropoda</taxon>
        <taxon>Crustacea</taxon>
        <taxon>Multicrustacea</taxon>
        <taxon>Malacostraca</taxon>
        <taxon>Eumalacostraca</taxon>
        <taxon>Eucarida</taxon>
        <taxon>Decapoda</taxon>
        <taxon>Pleocyemata</taxon>
        <taxon>Brachyura</taxon>
        <taxon>Eubrachyura</taxon>
        <taxon>Portunoidea</taxon>
        <taxon>Portunidae</taxon>
        <taxon>Portuninae</taxon>
        <taxon>Portunus</taxon>
    </lineage>
</organism>
<protein>
    <submittedName>
        <fullName evidence="1">Uncharacterized protein</fullName>
    </submittedName>
</protein>
<proteinExistence type="predicted"/>
<dbReference type="AlphaFoldDB" id="A0A5B7H6V8"/>
<name>A0A5B7H6V8_PORTR</name>
<dbReference type="Proteomes" id="UP000324222">
    <property type="component" value="Unassembled WGS sequence"/>
</dbReference>
<comment type="caution">
    <text evidence="1">The sequence shown here is derived from an EMBL/GenBank/DDBJ whole genome shotgun (WGS) entry which is preliminary data.</text>
</comment>